<name>A0A820X1D5_9BILA</name>
<dbReference type="Proteomes" id="UP000663866">
    <property type="component" value="Unassembled WGS sequence"/>
</dbReference>
<gene>
    <name evidence="2" type="ORF">OVN521_LOCUS41954</name>
</gene>
<keyword evidence="3" id="KW-1185">Reference proteome</keyword>
<evidence type="ECO:0000313" key="3">
    <source>
        <dbReference type="Proteomes" id="UP000663866"/>
    </source>
</evidence>
<feature type="non-terminal residue" evidence="2">
    <location>
        <position position="89"/>
    </location>
</feature>
<feature type="transmembrane region" description="Helical" evidence="1">
    <location>
        <begin position="29"/>
        <end position="48"/>
    </location>
</feature>
<keyword evidence="1" id="KW-0472">Membrane</keyword>
<keyword evidence="1" id="KW-1133">Transmembrane helix</keyword>
<comment type="caution">
    <text evidence="2">The sequence shown here is derived from an EMBL/GenBank/DDBJ whole genome shotgun (WGS) entry which is preliminary data.</text>
</comment>
<keyword evidence="1" id="KW-0812">Transmembrane</keyword>
<organism evidence="2 3">
    <name type="scientific">Rotaria magnacalcarata</name>
    <dbReference type="NCBI Taxonomy" id="392030"/>
    <lineage>
        <taxon>Eukaryota</taxon>
        <taxon>Metazoa</taxon>
        <taxon>Spiralia</taxon>
        <taxon>Gnathifera</taxon>
        <taxon>Rotifera</taxon>
        <taxon>Eurotatoria</taxon>
        <taxon>Bdelloidea</taxon>
        <taxon>Philodinida</taxon>
        <taxon>Philodinidae</taxon>
        <taxon>Rotaria</taxon>
    </lineage>
</organism>
<proteinExistence type="predicted"/>
<dbReference type="EMBL" id="CAJOBG010056724">
    <property type="protein sequence ID" value="CAF4523306.1"/>
    <property type="molecule type" value="Genomic_DNA"/>
</dbReference>
<accession>A0A820X1D5</accession>
<sequence length="89" mass="9475">MASTVPGSYAIIRLTQALFSLNMRDTATALAFGTGAASILDGITHIWFPSAYEDPELQKNNALAACTTSRYGSGWLLFFVGVGLTMVVL</sequence>
<protein>
    <submittedName>
        <fullName evidence="2">Uncharacterized protein</fullName>
    </submittedName>
</protein>
<feature type="transmembrane region" description="Helical" evidence="1">
    <location>
        <begin position="68"/>
        <end position="88"/>
    </location>
</feature>
<evidence type="ECO:0000313" key="2">
    <source>
        <dbReference type="EMBL" id="CAF4523306.1"/>
    </source>
</evidence>
<dbReference type="AlphaFoldDB" id="A0A820X1D5"/>
<reference evidence="2" key="1">
    <citation type="submission" date="2021-02" db="EMBL/GenBank/DDBJ databases">
        <authorList>
            <person name="Nowell W R."/>
        </authorList>
    </citation>
    <scope>NUCLEOTIDE SEQUENCE</scope>
</reference>
<evidence type="ECO:0000256" key="1">
    <source>
        <dbReference type="SAM" id="Phobius"/>
    </source>
</evidence>